<dbReference type="SUPFAM" id="SSF51338">
    <property type="entry name" value="Composite domain of metallo-dependent hydrolases"/>
    <property type="match status" value="1"/>
</dbReference>
<dbReference type="Gene3D" id="2.30.40.10">
    <property type="entry name" value="Urease, subunit C, domain 1"/>
    <property type="match status" value="2"/>
</dbReference>
<keyword evidence="1" id="KW-0812">Transmembrane</keyword>
<dbReference type="Proteomes" id="UP001383192">
    <property type="component" value="Unassembled WGS sequence"/>
</dbReference>
<protein>
    <recommendedName>
        <fullName evidence="2">Amidohydrolase-related domain-containing protein</fullName>
    </recommendedName>
</protein>
<keyword evidence="1" id="KW-0472">Membrane</keyword>
<dbReference type="Gene3D" id="2.120.10.30">
    <property type="entry name" value="TolB, C-terminal domain"/>
    <property type="match status" value="1"/>
</dbReference>
<evidence type="ECO:0000313" key="4">
    <source>
        <dbReference type="Proteomes" id="UP001383192"/>
    </source>
</evidence>
<gene>
    <name evidence="3" type="ORF">VNI00_006036</name>
</gene>
<dbReference type="InterPro" id="IPR006680">
    <property type="entry name" value="Amidohydro-rel"/>
</dbReference>
<dbReference type="GO" id="GO:0016810">
    <property type="term" value="F:hydrolase activity, acting on carbon-nitrogen (but not peptide) bonds"/>
    <property type="evidence" value="ECO:0007669"/>
    <property type="project" value="InterPro"/>
</dbReference>
<dbReference type="AlphaFoldDB" id="A0AAW0DAU3"/>
<dbReference type="Gene3D" id="3.20.20.140">
    <property type="entry name" value="Metal-dependent hydrolases"/>
    <property type="match status" value="2"/>
</dbReference>
<dbReference type="InterPro" id="IPR011659">
    <property type="entry name" value="WD40"/>
</dbReference>
<sequence length="1257" mass="138832">MSEKCITSENQRKGFLKTPWSARIGSFTKVVLFSVLLFTFTGFFDSNPSPTLLEEPDSEWQDDMPYREQMWWDISTEYPYPRLVEYEVHEGTWLRLDVHPMSGDIVFDMLGDLYCIPGDEAYDTHRELSRRARPILLGVPYDADPRFSPKGDMLAFRSDAGLGVDNLWFMPWVGCNNMDVRPSLGDVDEALADVLNLKGAEERLLAEGVEETEERRTRRLLREGRLHAQRITNETWRYVSGPRFYPSSSKVIGTKWYQGRVTLGAPEGWEYPLPDLRTSTPSTIPAGSGKRVLGRTLPPGRTVDEYANLQIGPEQFTFAGEDGLIYTKNVVDIYTTSENKDPFKGTWGIFLRNLTTGAETVLASGNPGGAVRPEISRDGRTLAFVRRSRDYGILVLKDLQTGTIHHVWDGLSTEFSTSWSSISGSYPSFAFTPSDDAIVIWARGQLYEVPLSVNGRGEKLAGEPPRPIQFFATVEKHMAETITAEVDLVGLETQDTQRVHAFKELRVDEAGSRFVFQAAGVTVVQSLGEPNITNVPVLYQSSSYYSPSFVAGASHLVLHARWSDTSFTMFEIANVETGVAHELAGLPLGRYFSPVVSKAHGTTRHIAFIKSAGDLLTGNVIATGNPGIYVGDLVLPSDSSSTTQIQVSNIRLVSSKIDTEAYKEIVLDFFSNSELSVQYTDQSFIIDLSANPNTSGEYDTHTVAMAKASTEFASTIGAPEDYDAFVENQHVYLAARKHEQGRPVWAKPGSSIKDLARLSDHGGHSIAWSGDYKKLFWFLGPVLHSFEVTKLKQCIRHIRLDPQTFGIKCLNALVERQEIYVSHSTDIARLKAEDAGGDLAIINAKVITMETGIEEKDIIPDGALLVKGGLISSVGNATSIQLRPNMTVIDAEGAFVIPGFFDAHAHWSGPTVRYPAKSWEMQAFLAYGVTTMHNPSSVTVNTFVERSRLESGHFVGPRILTTGSPLFAGTWTGIHEEIVDEAEAYSAVYRIKAEGGPISHSYKNYQLPSRASRQRLLKAARKLGMLCVPEGGANWDWGLTYIIDGMTTHEHNLPVPVIYDDVAQLFARSGTGYTPTHIVNYGGLLGEVYVWANHDVPNDPKLRNFTPHDVLEGLTESIAAPSYAYTLFNNSASATKMSRLGVPLHIGAHGENPKGHNYHAEMFFTKQGGLTNFEVLKAATATGPKTFGLFSSIGSLTPGKLADFLVYQPGVDLLNGPIENTQALRFVARGGRIWDASSMEEVWPVQRPAQTMPEFNP</sequence>
<feature type="transmembrane region" description="Helical" evidence="1">
    <location>
        <begin position="20"/>
        <end position="44"/>
    </location>
</feature>
<feature type="domain" description="Amidohydrolase-related" evidence="2">
    <location>
        <begin position="1165"/>
        <end position="1212"/>
    </location>
</feature>
<dbReference type="SUPFAM" id="SSF82171">
    <property type="entry name" value="DPP6 N-terminal domain-like"/>
    <property type="match status" value="2"/>
</dbReference>
<proteinExistence type="predicted"/>
<organism evidence="3 4">
    <name type="scientific">Paramarasmius palmivorus</name>
    <dbReference type="NCBI Taxonomy" id="297713"/>
    <lineage>
        <taxon>Eukaryota</taxon>
        <taxon>Fungi</taxon>
        <taxon>Dikarya</taxon>
        <taxon>Basidiomycota</taxon>
        <taxon>Agaricomycotina</taxon>
        <taxon>Agaricomycetes</taxon>
        <taxon>Agaricomycetidae</taxon>
        <taxon>Agaricales</taxon>
        <taxon>Marasmiineae</taxon>
        <taxon>Marasmiaceae</taxon>
        <taxon>Paramarasmius</taxon>
    </lineage>
</organism>
<dbReference type="InterPro" id="IPR051781">
    <property type="entry name" value="Metallo-dep_Hydrolase"/>
</dbReference>
<accession>A0AAW0DAU3</accession>
<dbReference type="EMBL" id="JAYKXP010000017">
    <property type="protein sequence ID" value="KAK7049435.1"/>
    <property type="molecule type" value="Genomic_DNA"/>
</dbReference>
<keyword evidence="4" id="KW-1185">Reference proteome</keyword>
<dbReference type="Pfam" id="PF07676">
    <property type="entry name" value="PD40"/>
    <property type="match status" value="1"/>
</dbReference>
<reference evidence="3 4" key="1">
    <citation type="submission" date="2024-01" db="EMBL/GenBank/DDBJ databases">
        <title>A draft genome for a cacao thread blight-causing isolate of Paramarasmius palmivorus.</title>
        <authorList>
            <person name="Baruah I.K."/>
            <person name="Bukari Y."/>
            <person name="Amoako-Attah I."/>
            <person name="Meinhardt L.W."/>
            <person name="Bailey B.A."/>
            <person name="Cohen S.P."/>
        </authorList>
    </citation>
    <scope>NUCLEOTIDE SEQUENCE [LARGE SCALE GENOMIC DNA]</scope>
    <source>
        <strain evidence="3 4">GH-12</strain>
    </source>
</reference>
<comment type="caution">
    <text evidence="3">The sequence shown here is derived from an EMBL/GenBank/DDBJ whole genome shotgun (WGS) entry which is preliminary data.</text>
</comment>
<dbReference type="SUPFAM" id="SSF51556">
    <property type="entry name" value="Metallo-dependent hydrolases"/>
    <property type="match status" value="1"/>
</dbReference>
<keyword evidence="1" id="KW-1133">Transmembrane helix</keyword>
<dbReference type="PANTHER" id="PTHR43135:SF3">
    <property type="entry name" value="ALPHA-D-RIBOSE 1-METHYLPHOSPHONATE 5-TRIPHOSPHATE DIPHOSPHATASE"/>
    <property type="match status" value="1"/>
</dbReference>
<name>A0AAW0DAU3_9AGAR</name>
<evidence type="ECO:0000256" key="1">
    <source>
        <dbReference type="SAM" id="Phobius"/>
    </source>
</evidence>
<dbReference type="InterPro" id="IPR032466">
    <property type="entry name" value="Metal_Hydrolase"/>
</dbReference>
<evidence type="ECO:0000259" key="2">
    <source>
        <dbReference type="Pfam" id="PF01979"/>
    </source>
</evidence>
<dbReference type="PANTHER" id="PTHR43135">
    <property type="entry name" value="ALPHA-D-RIBOSE 1-METHYLPHOSPHONATE 5-TRIPHOSPHATE DIPHOSPHATASE"/>
    <property type="match status" value="1"/>
</dbReference>
<dbReference type="InterPro" id="IPR011059">
    <property type="entry name" value="Metal-dep_hydrolase_composite"/>
</dbReference>
<dbReference type="InterPro" id="IPR011042">
    <property type="entry name" value="6-blade_b-propeller_TolB-like"/>
</dbReference>
<evidence type="ECO:0000313" key="3">
    <source>
        <dbReference type="EMBL" id="KAK7049435.1"/>
    </source>
</evidence>
<dbReference type="Pfam" id="PF01979">
    <property type="entry name" value="Amidohydro_1"/>
    <property type="match status" value="1"/>
</dbReference>